<sequence length="48" mass="5496">MPGMRFHTVGVKLANSAIITSSGWHIHTGWDCTLVRFPRCPYFLRTFS</sequence>
<gene>
    <name evidence="1" type="ORF">CCUS01_11568</name>
</gene>
<proteinExistence type="predicted"/>
<evidence type="ECO:0000313" key="1">
    <source>
        <dbReference type="EMBL" id="KAK1448607.1"/>
    </source>
</evidence>
<evidence type="ECO:0000313" key="2">
    <source>
        <dbReference type="Proteomes" id="UP001239213"/>
    </source>
</evidence>
<name>A0AAI9TZ08_9PEZI</name>
<accession>A0AAI9TZ08</accession>
<dbReference type="AlphaFoldDB" id="A0AAI9TZ08"/>
<organism evidence="1 2">
    <name type="scientific">Colletotrichum cuscutae</name>
    <dbReference type="NCBI Taxonomy" id="1209917"/>
    <lineage>
        <taxon>Eukaryota</taxon>
        <taxon>Fungi</taxon>
        <taxon>Dikarya</taxon>
        <taxon>Ascomycota</taxon>
        <taxon>Pezizomycotina</taxon>
        <taxon>Sordariomycetes</taxon>
        <taxon>Hypocreomycetidae</taxon>
        <taxon>Glomerellales</taxon>
        <taxon>Glomerellaceae</taxon>
        <taxon>Colletotrichum</taxon>
        <taxon>Colletotrichum acutatum species complex</taxon>
    </lineage>
</organism>
<protein>
    <submittedName>
        <fullName evidence="1">Uncharacterized protein</fullName>
    </submittedName>
</protein>
<comment type="caution">
    <text evidence="1">The sequence shown here is derived from an EMBL/GenBank/DDBJ whole genome shotgun (WGS) entry which is preliminary data.</text>
</comment>
<dbReference type="EMBL" id="MPDP01000306">
    <property type="protein sequence ID" value="KAK1448607.1"/>
    <property type="molecule type" value="Genomic_DNA"/>
</dbReference>
<keyword evidence="2" id="KW-1185">Reference proteome</keyword>
<dbReference type="Proteomes" id="UP001239213">
    <property type="component" value="Unassembled WGS sequence"/>
</dbReference>
<reference evidence="1" key="1">
    <citation type="submission" date="2016-11" db="EMBL/GenBank/DDBJ databases">
        <title>The genome sequence of Colletotrichum cuscutae.</title>
        <authorList>
            <person name="Baroncelli R."/>
        </authorList>
    </citation>
    <scope>NUCLEOTIDE SEQUENCE</scope>
    <source>
        <strain evidence="1">IMI 304802</strain>
    </source>
</reference>